<gene>
    <name evidence="1" type="ORF">RclHR1_00040009</name>
</gene>
<protein>
    <submittedName>
        <fullName evidence="1">Uncharacterized protein</fullName>
    </submittedName>
</protein>
<organism evidence="1 2">
    <name type="scientific">Rhizophagus clarus</name>
    <dbReference type="NCBI Taxonomy" id="94130"/>
    <lineage>
        <taxon>Eukaryota</taxon>
        <taxon>Fungi</taxon>
        <taxon>Fungi incertae sedis</taxon>
        <taxon>Mucoromycota</taxon>
        <taxon>Glomeromycotina</taxon>
        <taxon>Glomeromycetes</taxon>
        <taxon>Glomerales</taxon>
        <taxon>Glomeraceae</taxon>
        <taxon>Rhizophagus</taxon>
    </lineage>
</organism>
<evidence type="ECO:0000313" key="2">
    <source>
        <dbReference type="Proteomes" id="UP000247702"/>
    </source>
</evidence>
<proteinExistence type="predicted"/>
<reference evidence="1 2" key="1">
    <citation type="submission" date="2017-11" db="EMBL/GenBank/DDBJ databases">
        <title>The genome of Rhizophagus clarus HR1 reveals common genetic basis of auxotrophy among arbuscular mycorrhizal fungi.</title>
        <authorList>
            <person name="Kobayashi Y."/>
        </authorList>
    </citation>
    <scope>NUCLEOTIDE SEQUENCE [LARGE SCALE GENOMIC DNA]</scope>
    <source>
        <strain evidence="1 2">HR1</strain>
    </source>
</reference>
<keyword evidence="2" id="KW-1185">Reference proteome</keyword>
<accession>A0A2Z6RE29</accession>
<name>A0A2Z6RE29_9GLOM</name>
<dbReference type="AlphaFoldDB" id="A0A2Z6RE29"/>
<dbReference type="Proteomes" id="UP000247702">
    <property type="component" value="Unassembled WGS sequence"/>
</dbReference>
<evidence type="ECO:0000313" key="1">
    <source>
        <dbReference type="EMBL" id="GBC00858.1"/>
    </source>
</evidence>
<dbReference type="EMBL" id="BEXD01003334">
    <property type="protein sequence ID" value="GBC00858.1"/>
    <property type="molecule type" value="Genomic_DNA"/>
</dbReference>
<sequence>MNQTSSRLKSFVLLEVESNYFFNRQNYHCHNCNRMNTGKCTNYQMNTNEYYHCNYYCNYHYYVKLQLQLQLLLHDPSQLQQMMNQ</sequence>
<comment type="caution">
    <text evidence="1">The sequence shown here is derived from an EMBL/GenBank/DDBJ whole genome shotgun (WGS) entry which is preliminary data.</text>
</comment>